<name>A0A0E9PMB8_ANGAN</name>
<protein>
    <submittedName>
        <fullName evidence="1">Uncharacterized protein</fullName>
    </submittedName>
</protein>
<evidence type="ECO:0000313" key="1">
    <source>
        <dbReference type="EMBL" id="JAH05664.1"/>
    </source>
</evidence>
<reference evidence="1" key="1">
    <citation type="submission" date="2014-11" db="EMBL/GenBank/DDBJ databases">
        <authorList>
            <person name="Amaro Gonzalez C."/>
        </authorList>
    </citation>
    <scope>NUCLEOTIDE SEQUENCE</scope>
</reference>
<proteinExistence type="predicted"/>
<organism evidence="1">
    <name type="scientific">Anguilla anguilla</name>
    <name type="common">European freshwater eel</name>
    <name type="synonym">Muraena anguilla</name>
    <dbReference type="NCBI Taxonomy" id="7936"/>
    <lineage>
        <taxon>Eukaryota</taxon>
        <taxon>Metazoa</taxon>
        <taxon>Chordata</taxon>
        <taxon>Craniata</taxon>
        <taxon>Vertebrata</taxon>
        <taxon>Euteleostomi</taxon>
        <taxon>Actinopterygii</taxon>
        <taxon>Neopterygii</taxon>
        <taxon>Teleostei</taxon>
        <taxon>Anguilliformes</taxon>
        <taxon>Anguillidae</taxon>
        <taxon>Anguilla</taxon>
    </lineage>
</organism>
<accession>A0A0E9PMB8</accession>
<sequence length="13" mass="1493">MTQKTKDSGRVLE</sequence>
<reference evidence="1" key="2">
    <citation type="journal article" date="2015" name="Fish Shellfish Immunol.">
        <title>Early steps in the European eel (Anguilla anguilla)-Vibrio vulnificus interaction in the gills: Role of the RtxA13 toxin.</title>
        <authorList>
            <person name="Callol A."/>
            <person name="Pajuelo D."/>
            <person name="Ebbesson L."/>
            <person name="Teles M."/>
            <person name="MacKenzie S."/>
            <person name="Amaro C."/>
        </authorList>
    </citation>
    <scope>NUCLEOTIDE SEQUENCE</scope>
</reference>
<dbReference type="EMBL" id="GBXM01102913">
    <property type="protein sequence ID" value="JAH05664.1"/>
    <property type="molecule type" value="Transcribed_RNA"/>
</dbReference>